<dbReference type="InterPro" id="IPR011914">
    <property type="entry name" value="RfaE_dom_II"/>
</dbReference>
<accession>A0A518H5S1</accession>
<dbReference type="GO" id="GO:0016773">
    <property type="term" value="F:phosphotransferase activity, alcohol group as acceptor"/>
    <property type="evidence" value="ECO:0007669"/>
    <property type="project" value="InterPro"/>
</dbReference>
<comment type="function">
    <text evidence="1 11">Catalyzes the phosphorylation of D-glycero-D-manno-heptose 7-phosphate at the C-1 position to selectively form D-glycero-beta-D-manno-heptose-1,7-bisphosphate.</text>
</comment>
<feature type="domain" description="Cytidyltransferase-like" evidence="13">
    <location>
        <begin position="343"/>
        <end position="436"/>
    </location>
</feature>
<dbReference type="Gene3D" id="3.40.50.620">
    <property type="entry name" value="HUPs"/>
    <property type="match status" value="1"/>
</dbReference>
<feature type="domain" description="Carbohydrate kinase PfkB" evidence="12">
    <location>
        <begin position="10"/>
        <end position="303"/>
    </location>
</feature>
<dbReference type="InterPro" id="IPR014729">
    <property type="entry name" value="Rossmann-like_a/b/a_fold"/>
</dbReference>
<feature type="binding site" evidence="11">
    <location>
        <begin position="197"/>
        <end position="200"/>
    </location>
    <ligand>
        <name>ATP</name>
        <dbReference type="ChEBI" id="CHEBI:30616"/>
    </ligand>
</feature>
<feature type="active site" evidence="11">
    <location>
        <position position="266"/>
    </location>
</feature>
<dbReference type="PANTHER" id="PTHR46969">
    <property type="entry name" value="BIFUNCTIONAL PROTEIN HLDE"/>
    <property type="match status" value="1"/>
</dbReference>
<reference evidence="14 15" key="1">
    <citation type="submission" date="2019-02" db="EMBL/GenBank/DDBJ databases">
        <title>Deep-cultivation of Planctomycetes and their phenomic and genomic characterization uncovers novel biology.</title>
        <authorList>
            <person name="Wiegand S."/>
            <person name="Jogler M."/>
            <person name="Boedeker C."/>
            <person name="Pinto D."/>
            <person name="Vollmers J."/>
            <person name="Rivas-Marin E."/>
            <person name="Kohn T."/>
            <person name="Peeters S.H."/>
            <person name="Heuer A."/>
            <person name="Rast P."/>
            <person name="Oberbeckmann S."/>
            <person name="Bunk B."/>
            <person name="Jeske O."/>
            <person name="Meyerdierks A."/>
            <person name="Storesund J.E."/>
            <person name="Kallscheuer N."/>
            <person name="Luecker S."/>
            <person name="Lage O.M."/>
            <person name="Pohl T."/>
            <person name="Merkel B.J."/>
            <person name="Hornburger P."/>
            <person name="Mueller R.-W."/>
            <person name="Bruemmer F."/>
            <person name="Labrenz M."/>
            <person name="Spormann A.M."/>
            <person name="Op den Camp H."/>
            <person name="Overmann J."/>
            <person name="Amann R."/>
            <person name="Jetten M.S.M."/>
            <person name="Mascher T."/>
            <person name="Medema M.H."/>
            <person name="Devos D.P."/>
            <person name="Kaster A.-K."/>
            <person name="Ovreas L."/>
            <person name="Rohde M."/>
            <person name="Galperin M.Y."/>
            <person name="Jogler C."/>
        </authorList>
    </citation>
    <scope>NUCLEOTIDE SEQUENCE [LARGE SCALE GENOMIC DNA]</scope>
    <source>
        <strain evidence="14 15">ElP</strain>
    </source>
</reference>
<evidence type="ECO:0000259" key="13">
    <source>
        <dbReference type="Pfam" id="PF01467"/>
    </source>
</evidence>
<evidence type="ECO:0000256" key="4">
    <source>
        <dbReference type="ARBA" id="ARBA00022695"/>
    </source>
</evidence>
<comment type="similarity">
    <text evidence="11">In the C-terminal section; belongs to the cytidylyltransferase family.</text>
</comment>
<evidence type="ECO:0000256" key="9">
    <source>
        <dbReference type="ARBA" id="ARBA00023277"/>
    </source>
</evidence>
<evidence type="ECO:0000256" key="5">
    <source>
        <dbReference type="ARBA" id="ARBA00022741"/>
    </source>
</evidence>
<evidence type="ECO:0000259" key="12">
    <source>
        <dbReference type="Pfam" id="PF00294"/>
    </source>
</evidence>
<dbReference type="InterPro" id="IPR023030">
    <property type="entry name" value="Bifunc_HldE"/>
</dbReference>
<dbReference type="Pfam" id="PF01467">
    <property type="entry name" value="CTP_transf_like"/>
    <property type="match status" value="1"/>
</dbReference>
<evidence type="ECO:0000256" key="1">
    <source>
        <dbReference type="ARBA" id="ARBA00002319"/>
    </source>
</evidence>
<dbReference type="InterPro" id="IPR004821">
    <property type="entry name" value="Cyt_trans-like"/>
</dbReference>
<dbReference type="EC" id="2.7.7.70" evidence="11"/>
<dbReference type="Gene3D" id="3.40.1190.20">
    <property type="match status" value="1"/>
</dbReference>
<keyword evidence="6 11" id="KW-0418">Kinase</keyword>
<dbReference type="EC" id="2.7.1.167" evidence="11"/>
<feature type="region of interest" description="Ribokinase" evidence="11">
    <location>
        <begin position="1"/>
        <end position="320"/>
    </location>
</feature>
<evidence type="ECO:0000256" key="3">
    <source>
        <dbReference type="ARBA" id="ARBA00022679"/>
    </source>
</evidence>
<dbReference type="InterPro" id="IPR011913">
    <property type="entry name" value="RfaE_dom_I"/>
</dbReference>
<evidence type="ECO:0000256" key="2">
    <source>
        <dbReference type="ARBA" id="ARBA00003753"/>
    </source>
</evidence>
<dbReference type="KEGG" id="tpla:ElP_40830"/>
<sequence>MFTWSNVRALVIGDVMLDRYLEGEVNRISPEAPVPVVRLAREWYRPGGAGNVAASLAGLGCRTMLAGASGADPESDRLRQALLDSGVSHCVLAERPGSRTICKTRVVSQGHHQLLRLDQDGARDEYRAAGTDLKDRLAALLADQDVVVLSDYDKGTLTPSLVRAAIDACRERSIPCVVDPKQLDFRAYAGATLLTPNLLEARRAAARPLDDDDAVAEAAAELRGRLDLDHMLITRGADGMTLATSSGLHHFPAEVREVADVTGAGDTVAAVLAACLGGGLGVEDACRAASVAAGIAVGHPGCYVVQGDELDWALRGHSPKVRSPEAARRWALDQRRAGRAVVFTNGCFDILHAGHLSCLEAARKLGDALVVGLNSDASVRGLKGPTRPVVGQDHRAALLAGLSCVDAVVLFDGPTPEDLIRQIEPDVLVKGGDYSIDGIVGADLVRAQGGRVATIPLVPGLSTTSIFAASRDAESRRHSNSA</sequence>
<evidence type="ECO:0000313" key="15">
    <source>
        <dbReference type="Proteomes" id="UP000317835"/>
    </source>
</evidence>
<dbReference type="EMBL" id="CP036426">
    <property type="protein sequence ID" value="QDV36168.1"/>
    <property type="molecule type" value="Genomic_DNA"/>
</dbReference>
<gene>
    <name evidence="14" type="primary">hldE_1</name>
    <name evidence="11" type="synonym">hldE</name>
    <name evidence="14" type="ORF">ElP_40830</name>
</gene>
<keyword evidence="9 11" id="KW-0119">Carbohydrate metabolism</keyword>
<comment type="similarity">
    <text evidence="11">In the N-terminal section; belongs to the carbohydrate kinase PfkB family.</text>
</comment>
<comment type="subunit">
    <text evidence="11">Homodimer.</text>
</comment>
<comment type="pathway">
    <text evidence="11">Nucleotide-sugar biosynthesis; ADP-L-glycero-beta-D-manno-heptose biosynthesis; ADP-L-glycero-beta-D-manno-heptose from D-glycero-beta-D-manno-heptose 7-phosphate: step 1/4.</text>
</comment>
<evidence type="ECO:0000313" key="14">
    <source>
        <dbReference type="EMBL" id="QDV36168.1"/>
    </source>
</evidence>
<keyword evidence="3 11" id="KW-0808">Transferase</keyword>
<evidence type="ECO:0000256" key="6">
    <source>
        <dbReference type="ARBA" id="ARBA00022777"/>
    </source>
</evidence>
<dbReference type="NCBIfam" id="TIGR02199">
    <property type="entry name" value="rfaE_dom_II"/>
    <property type="match status" value="1"/>
</dbReference>
<dbReference type="PANTHER" id="PTHR46969:SF1">
    <property type="entry name" value="BIFUNCTIONAL PROTEIN HLDE"/>
    <property type="match status" value="1"/>
</dbReference>
<dbReference type="Proteomes" id="UP000317835">
    <property type="component" value="Chromosome"/>
</dbReference>
<evidence type="ECO:0000256" key="11">
    <source>
        <dbReference type="HAMAP-Rule" id="MF_01603"/>
    </source>
</evidence>
<proteinExistence type="inferred from homology"/>
<keyword evidence="4 11" id="KW-0548">Nucleotidyltransferase</keyword>
<dbReference type="SUPFAM" id="SSF53613">
    <property type="entry name" value="Ribokinase-like"/>
    <property type="match status" value="1"/>
</dbReference>
<name>A0A518H5S1_9BACT</name>
<dbReference type="RefSeq" id="WP_197446192.1">
    <property type="nucleotide sequence ID" value="NZ_CP036426.1"/>
</dbReference>
<dbReference type="InterPro" id="IPR011611">
    <property type="entry name" value="PfkB_dom"/>
</dbReference>
<evidence type="ECO:0000256" key="10">
    <source>
        <dbReference type="ARBA" id="ARBA00047428"/>
    </source>
</evidence>
<keyword evidence="8 11" id="KW-0511">Multifunctional enzyme</keyword>
<keyword evidence="7 11" id="KW-0067">ATP-binding</keyword>
<comment type="catalytic activity">
    <reaction evidence="11">
        <text>D-glycero-beta-D-manno-heptose 7-phosphate + ATP = D-glycero-beta-D-manno-heptose 1,7-bisphosphate + ADP + H(+)</text>
        <dbReference type="Rhea" id="RHEA:27473"/>
        <dbReference type="ChEBI" id="CHEBI:15378"/>
        <dbReference type="ChEBI" id="CHEBI:30616"/>
        <dbReference type="ChEBI" id="CHEBI:60204"/>
        <dbReference type="ChEBI" id="CHEBI:60208"/>
        <dbReference type="ChEBI" id="CHEBI:456216"/>
        <dbReference type="EC" id="2.7.1.167"/>
    </reaction>
</comment>
<evidence type="ECO:0000256" key="7">
    <source>
        <dbReference type="ARBA" id="ARBA00022840"/>
    </source>
</evidence>
<keyword evidence="15" id="KW-1185">Reference proteome</keyword>
<dbReference type="SUPFAM" id="SSF52374">
    <property type="entry name" value="Nucleotidylyl transferase"/>
    <property type="match status" value="1"/>
</dbReference>
<feature type="region of interest" description="Cytidylyltransferase" evidence="11">
    <location>
        <begin position="343"/>
        <end position="482"/>
    </location>
</feature>
<dbReference type="CDD" id="cd01172">
    <property type="entry name" value="RfaE_like"/>
    <property type="match status" value="1"/>
</dbReference>
<evidence type="ECO:0000256" key="8">
    <source>
        <dbReference type="ARBA" id="ARBA00023268"/>
    </source>
</evidence>
<dbReference type="Pfam" id="PF00294">
    <property type="entry name" value="PfkB"/>
    <property type="match status" value="1"/>
</dbReference>
<dbReference type="NCBIfam" id="TIGR00125">
    <property type="entry name" value="cyt_tran_rel"/>
    <property type="match status" value="1"/>
</dbReference>
<dbReference type="AlphaFoldDB" id="A0A518H5S1"/>
<comment type="function">
    <text evidence="2 11">Catalyzes the ADP transfer from ATP to D-glycero-beta-D-manno-heptose 1-phosphate, yielding ADP-D-glycero-beta-D-manno-heptose.</text>
</comment>
<keyword evidence="5 11" id="KW-0547">Nucleotide-binding</keyword>
<dbReference type="GO" id="GO:0033786">
    <property type="term" value="F:heptose-1-phosphate adenylyltransferase activity"/>
    <property type="evidence" value="ECO:0007669"/>
    <property type="project" value="UniProtKB-UniRule"/>
</dbReference>
<protein>
    <recommendedName>
        <fullName evidence="11">Bifunctional protein HldE</fullName>
    </recommendedName>
    <domain>
        <recommendedName>
            <fullName evidence="11">D-beta-D-heptose 7-phosphate kinase</fullName>
            <ecNumber evidence="11">2.7.1.167</ecNumber>
        </recommendedName>
        <alternativeName>
            <fullName evidence="11">D-beta-D-heptose 7-phosphotransferase</fullName>
        </alternativeName>
        <alternativeName>
            <fullName evidence="11">D-glycero-beta-D-manno-heptose-7-phosphate kinase</fullName>
        </alternativeName>
    </domain>
    <domain>
        <recommendedName>
            <fullName evidence="11">D-beta-D-heptose 1-phosphate adenylyltransferase</fullName>
            <ecNumber evidence="11">2.7.7.70</ecNumber>
        </recommendedName>
        <alternativeName>
            <fullName evidence="11">D-glycero-beta-D-manno-heptose 1-phosphate adenylyltransferase</fullName>
        </alternativeName>
    </domain>
</protein>
<dbReference type="GO" id="GO:0005524">
    <property type="term" value="F:ATP binding"/>
    <property type="evidence" value="ECO:0007669"/>
    <property type="project" value="UniProtKB-UniRule"/>
</dbReference>
<dbReference type="HAMAP" id="MF_01603">
    <property type="entry name" value="HldE"/>
    <property type="match status" value="1"/>
</dbReference>
<dbReference type="UniPathway" id="UPA00356">
    <property type="reaction ID" value="UER00437"/>
</dbReference>
<comment type="pathway">
    <text evidence="11">Nucleotide-sugar biosynthesis; ADP-L-glycero-beta-D-manno-heptose biosynthesis; ADP-L-glycero-beta-D-manno-heptose from D-glycero-beta-D-manno-heptose 7-phosphate: step 3/4.</text>
</comment>
<dbReference type="GO" id="GO:0005829">
    <property type="term" value="C:cytosol"/>
    <property type="evidence" value="ECO:0007669"/>
    <property type="project" value="TreeGrafter"/>
</dbReference>
<dbReference type="GO" id="GO:0033785">
    <property type="term" value="F:heptose 7-phosphate kinase activity"/>
    <property type="evidence" value="ECO:0007669"/>
    <property type="project" value="UniProtKB-UniRule"/>
</dbReference>
<dbReference type="GO" id="GO:0097171">
    <property type="term" value="P:ADP-L-glycero-beta-D-manno-heptose biosynthetic process"/>
    <property type="evidence" value="ECO:0007669"/>
    <property type="project" value="UniProtKB-UniPathway"/>
</dbReference>
<dbReference type="InterPro" id="IPR029056">
    <property type="entry name" value="Ribokinase-like"/>
</dbReference>
<organism evidence="14 15">
    <name type="scientific">Tautonia plasticadhaerens</name>
    <dbReference type="NCBI Taxonomy" id="2527974"/>
    <lineage>
        <taxon>Bacteria</taxon>
        <taxon>Pseudomonadati</taxon>
        <taxon>Planctomycetota</taxon>
        <taxon>Planctomycetia</taxon>
        <taxon>Isosphaerales</taxon>
        <taxon>Isosphaeraceae</taxon>
        <taxon>Tautonia</taxon>
    </lineage>
</organism>
<comment type="catalytic activity">
    <reaction evidence="10 11">
        <text>D-glycero-beta-D-manno-heptose 1-phosphate + ATP + H(+) = ADP-D-glycero-beta-D-manno-heptose + diphosphate</text>
        <dbReference type="Rhea" id="RHEA:27465"/>
        <dbReference type="ChEBI" id="CHEBI:15378"/>
        <dbReference type="ChEBI" id="CHEBI:30616"/>
        <dbReference type="ChEBI" id="CHEBI:33019"/>
        <dbReference type="ChEBI" id="CHEBI:59967"/>
        <dbReference type="ChEBI" id="CHEBI:61593"/>
        <dbReference type="EC" id="2.7.7.70"/>
    </reaction>
</comment>